<dbReference type="PANTHER" id="PTHR35450:SF2">
    <property type="entry name" value="REVERSE TRANSCRIPTASE DOMAIN-CONTAINING PROTEIN"/>
    <property type="match status" value="1"/>
</dbReference>
<dbReference type="AlphaFoldDB" id="A0AAU9XVQ6"/>
<dbReference type="EMBL" id="CALNXJ010000072">
    <property type="protein sequence ID" value="CAH3159497.1"/>
    <property type="molecule type" value="Genomic_DNA"/>
</dbReference>
<sequence length="184" mass="20839">MKLLYNNGCITTDQIKIKRVIFQGDSFSPLLLCLALVSLTSVYLHYIDDLKLYSKKEQEQVGELKIVKQFSDDIGMQIICKLLGICAKACMKKGKLTSAGNIVIDEATELQELDQERIYKCLGVDESDGIQQSKLKEKIRNEYNRRVKLILKTELNGRIQVEAINSLAVLVVSNRLENLRTEGD</sequence>
<reference evidence="2 3" key="1">
    <citation type="submission" date="2022-05" db="EMBL/GenBank/DDBJ databases">
        <authorList>
            <consortium name="Genoscope - CEA"/>
            <person name="William W."/>
        </authorList>
    </citation>
    <scope>NUCLEOTIDE SEQUENCE [LARGE SCALE GENOMIC DNA]</scope>
</reference>
<keyword evidence="1" id="KW-1133">Transmembrane helix</keyword>
<proteinExistence type="predicted"/>
<comment type="caution">
    <text evidence="2">The sequence shown here is derived from an EMBL/GenBank/DDBJ whole genome shotgun (WGS) entry which is preliminary data.</text>
</comment>
<accession>A0AAU9XVQ6</accession>
<dbReference type="Proteomes" id="UP001159428">
    <property type="component" value="Unassembled WGS sequence"/>
</dbReference>
<dbReference type="PANTHER" id="PTHR35450">
    <property type="entry name" value="REVERSE TRANSCRIPTASE DOMAIN-CONTAINING PROTEIN"/>
    <property type="match status" value="1"/>
</dbReference>
<evidence type="ECO:0000313" key="3">
    <source>
        <dbReference type="Proteomes" id="UP001159428"/>
    </source>
</evidence>
<keyword evidence="3" id="KW-1185">Reference proteome</keyword>
<evidence type="ECO:0000256" key="1">
    <source>
        <dbReference type="SAM" id="Phobius"/>
    </source>
</evidence>
<gene>
    <name evidence="2" type="ORF">PMEA_00032115</name>
</gene>
<name>A0AAU9XVQ6_9CNID</name>
<keyword evidence="1" id="KW-0812">Transmembrane</keyword>
<organism evidence="2 3">
    <name type="scientific">Pocillopora meandrina</name>
    <dbReference type="NCBI Taxonomy" id="46732"/>
    <lineage>
        <taxon>Eukaryota</taxon>
        <taxon>Metazoa</taxon>
        <taxon>Cnidaria</taxon>
        <taxon>Anthozoa</taxon>
        <taxon>Hexacorallia</taxon>
        <taxon>Scleractinia</taxon>
        <taxon>Astrocoeniina</taxon>
        <taxon>Pocilloporidae</taxon>
        <taxon>Pocillopora</taxon>
    </lineage>
</organism>
<evidence type="ECO:0000313" key="2">
    <source>
        <dbReference type="EMBL" id="CAH3159497.1"/>
    </source>
</evidence>
<feature type="transmembrane region" description="Helical" evidence="1">
    <location>
        <begin position="27"/>
        <end position="46"/>
    </location>
</feature>
<keyword evidence="1" id="KW-0472">Membrane</keyword>
<protein>
    <submittedName>
        <fullName evidence="2">Uncharacterized protein</fullName>
    </submittedName>
</protein>